<reference evidence="1 2" key="1">
    <citation type="submission" date="2014-02" db="EMBL/GenBank/DDBJ databases">
        <authorList>
            <person name="Sears C."/>
            <person name="Carroll K."/>
            <person name="Sack B.R."/>
            <person name="Qadri F."/>
            <person name="Myers L.L."/>
            <person name="Chung G.-T."/>
            <person name="Escheverria P."/>
            <person name="Fraser C.M."/>
            <person name="Sadzewicz L."/>
            <person name="Shefchek K.A."/>
            <person name="Tallon L."/>
            <person name="Das S.P."/>
            <person name="Daugherty S."/>
            <person name="Mongodin E.F."/>
        </authorList>
    </citation>
    <scope>NUCLEOTIDE SEQUENCE [LARGE SCALE GENOMIC DNA]</scope>
    <source>
        <strain evidence="2">3998T(B)3</strain>
    </source>
</reference>
<sequence>MVVNIKDINNVFINSNLLFHFSEYITGYRAQMFGVVQTFLYLCP</sequence>
<evidence type="ECO:0000313" key="2">
    <source>
        <dbReference type="Proteomes" id="UP000020773"/>
    </source>
</evidence>
<protein>
    <submittedName>
        <fullName evidence="1">Uncharacterized protein</fullName>
    </submittedName>
</protein>
<dbReference type="EMBL" id="JGDB01000186">
    <property type="protein sequence ID" value="EXY90279.1"/>
    <property type="molecule type" value="Genomic_DNA"/>
</dbReference>
<dbReference type="AlphaFoldDB" id="A0A015U0T2"/>
<accession>A0A015U0T2</accession>
<evidence type="ECO:0000313" key="1">
    <source>
        <dbReference type="EMBL" id="EXY90279.1"/>
    </source>
</evidence>
<name>A0A015U0T2_BACFG</name>
<organism evidence="1 2">
    <name type="scientific">Bacteroides fragilis str. 3998T(B)3</name>
    <dbReference type="NCBI Taxonomy" id="1339316"/>
    <lineage>
        <taxon>Bacteria</taxon>
        <taxon>Pseudomonadati</taxon>
        <taxon>Bacteroidota</taxon>
        <taxon>Bacteroidia</taxon>
        <taxon>Bacteroidales</taxon>
        <taxon>Bacteroidaceae</taxon>
        <taxon>Bacteroides</taxon>
    </lineage>
</organism>
<proteinExistence type="predicted"/>
<dbReference type="Proteomes" id="UP000020773">
    <property type="component" value="Unassembled WGS sequence"/>
</dbReference>
<gene>
    <name evidence="1" type="ORF">M125_3048</name>
</gene>
<comment type="caution">
    <text evidence="1">The sequence shown here is derived from an EMBL/GenBank/DDBJ whole genome shotgun (WGS) entry which is preliminary data.</text>
</comment>